<dbReference type="AlphaFoldDB" id="A0A1T4R2D4"/>
<protein>
    <submittedName>
        <fullName evidence="1">Uncharacterized protein</fullName>
    </submittedName>
</protein>
<evidence type="ECO:0000313" key="1">
    <source>
        <dbReference type="EMBL" id="SKA10046.1"/>
    </source>
</evidence>
<reference evidence="1 2" key="1">
    <citation type="submission" date="2017-02" db="EMBL/GenBank/DDBJ databases">
        <authorList>
            <person name="Peterson S.W."/>
        </authorList>
    </citation>
    <scope>NUCLEOTIDE SEQUENCE [LARGE SCALE GENOMIC DNA]</scope>
    <source>
        <strain evidence="1 2">ATCC 700028</strain>
    </source>
</reference>
<dbReference type="EMBL" id="FUWX01000040">
    <property type="protein sequence ID" value="SKA10046.1"/>
    <property type="molecule type" value="Genomic_DNA"/>
</dbReference>
<keyword evidence="2" id="KW-1185">Reference proteome</keyword>
<evidence type="ECO:0000313" key="2">
    <source>
        <dbReference type="Proteomes" id="UP000191153"/>
    </source>
</evidence>
<name>A0A1T4R2D4_9FUSO</name>
<proteinExistence type="predicted"/>
<gene>
    <name evidence="1" type="ORF">SAMN02745174_02555</name>
</gene>
<organism evidence="1 2">
    <name type="scientific">Cetobacterium ceti</name>
    <dbReference type="NCBI Taxonomy" id="180163"/>
    <lineage>
        <taxon>Bacteria</taxon>
        <taxon>Fusobacteriati</taxon>
        <taxon>Fusobacteriota</taxon>
        <taxon>Fusobacteriia</taxon>
        <taxon>Fusobacteriales</taxon>
        <taxon>Fusobacteriaceae</taxon>
        <taxon>Cetobacterium</taxon>
    </lineage>
</organism>
<dbReference type="RefSeq" id="WP_078694962.1">
    <property type="nucleotide sequence ID" value="NZ_FUWX01000040.1"/>
</dbReference>
<accession>A0A1T4R2D4</accession>
<sequence length="71" mass="8199">MEDKIIEIIEELGRIPLVISHETLTEYLTEDEIDDLSVEDLIFVEIDEKTISCTVKENANSELYLALKEED</sequence>
<dbReference type="Proteomes" id="UP000191153">
    <property type="component" value="Unassembled WGS sequence"/>
</dbReference>
<dbReference type="STRING" id="180163.SAMN02745174_02555"/>